<dbReference type="Proteomes" id="UP000266016">
    <property type="component" value="Unassembled WGS sequence"/>
</dbReference>
<proteinExistence type="predicted"/>
<evidence type="ECO:0000313" key="1">
    <source>
        <dbReference type="EMBL" id="RID87656.1"/>
    </source>
</evidence>
<gene>
    <name evidence="1" type="ORF">D1953_05595</name>
</gene>
<dbReference type="EMBL" id="QWVS01000011">
    <property type="protein sequence ID" value="RID87656.1"/>
    <property type="molecule type" value="Genomic_DNA"/>
</dbReference>
<accession>A0A398BJM8</accession>
<keyword evidence="2" id="KW-1185">Reference proteome</keyword>
<name>A0A398BJM8_9BACI</name>
<dbReference type="AlphaFoldDB" id="A0A398BJM8"/>
<comment type="caution">
    <text evidence="1">The sequence shown here is derived from an EMBL/GenBank/DDBJ whole genome shotgun (WGS) entry which is preliminary data.</text>
</comment>
<protein>
    <submittedName>
        <fullName evidence="1">Peptidyl-prolyl cis-trans isomerase</fullName>
    </submittedName>
</protein>
<organism evidence="1 2">
    <name type="scientific">Peribacillus asahii</name>
    <dbReference type="NCBI Taxonomy" id="228899"/>
    <lineage>
        <taxon>Bacteria</taxon>
        <taxon>Bacillati</taxon>
        <taxon>Bacillota</taxon>
        <taxon>Bacilli</taxon>
        <taxon>Bacillales</taxon>
        <taxon>Bacillaceae</taxon>
        <taxon>Peribacillus</taxon>
    </lineage>
</organism>
<reference evidence="1 2" key="1">
    <citation type="submission" date="2018-08" db="EMBL/GenBank/DDBJ databases">
        <title>Bacillus jemisoniae sp. nov., Bacillus chryseoplanitiae sp. nov., Bacillus resnikiae sp. nov., and Bacillus frankliniae sp. nov., isolated from Viking spacecraft and associated surfaces.</title>
        <authorList>
            <person name="Seuylemezian A."/>
            <person name="Vaishampayan P."/>
        </authorList>
    </citation>
    <scope>NUCLEOTIDE SEQUENCE [LARGE SCALE GENOMIC DNA]</scope>
    <source>
        <strain evidence="1 2">MA001</strain>
    </source>
</reference>
<dbReference type="RefSeq" id="WP_119116173.1">
    <property type="nucleotide sequence ID" value="NZ_QWVS01000011.1"/>
</dbReference>
<dbReference type="GO" id="GO:0016853">
    <property type="term" value="F:isomerase activity"/>
    <property type="evidence" value="ECO:0007669"/>
    <property type="project" value="UniProtKB-KW"/>
</dbReference>
<evidence type="ECO:0000313" key="2">
    <source>
        <dbReference type="Proteomes" id="UP000266016"/>
    </source>
</evidence>
<keyword evidence="1" id="KW-0413">Isomerase</keyword>
<sequence>MESIVFINGKVKFPITLDPGVWIFDDRKVEIDTYFDKDNVVVDELEDYTQKAAEHWQKEIREGAILPPTLKTERKFEKIKLMTGTFGIPFKPFLQNAVPEEGATEIIVTADGKELSFPIEVANEFFLGFSKEGKPLRLEEDGGPVHIYLGDGSNRDNPIKNVKSFTVK</sequence>